<evidence type="ECO:0000256" key="4">
    <source>
        <dbReference type="ARBA" id="ARBA00011909"/>
    </source>
</evidence>
<keyword evidence="14" id="KW-0418">Kinase</keyword>
<dbReference type="InterPro" id="IPR016152">
    <property type="entry name" value="PTrfase/Anion_transptr"/>
</dbReference>
<evidence type="ECO:0000256" key="3">
    <source>
        <dbReference type="ARBA" id="ARBA00011738"/>
    </source>
</evidence>
<feature type="transmembrane region" description="Helical" evidence="18">
    <location>
        <begin position="88"/>
        <end position="114"/>
    </location>
</feature>
<dbReference type="PROSITE" id="PS51099">
    <property type="entry name" value="PTS_EIIB_TYPE_2"/>
    <property type="match status" value="1"/>
</dbReference>
<evidence type="ECO:0000313" key="23">
    <source>
        <dbReference type="Proteomes" id="UP000294678"/>
    </source>
</evidence>
<dbReference type="GO" id="GO:0009401">
    <property type="term" value="P:phosphoenolpyruvate-dependent sugar phosphotransferase system"/>
    <property type="evidence" value="ECO:0007669"/>
    <property type="project" value="UniProtKB-KW"/>
</dbReference>
<evidence type="ECO:0000256" key="12">
    <source>
        <dbReference type="ARBA" id="ARBA00022683"/>
    </source>
</evidence>
<keyword evidence="6" id="KW-0813">Transport</keyword>
<dbReference type="PROSITE" id="PS51094">
    <property type="entry name" value="PTS_EIIA_TYPE_2"/>
    <property type="match status" value="1"/>
</dbReference>
<evidence type="ECO:0000256" key="13">
    <source>
        <dbReference type="ARBA" id="ARBA00022692"/>
    </source>
</evidence>
<evidence type="ECO:0000256" key="7">
    <source>
        <dbReference type="ARBA" id="ARBA00022475"/>
    </source>
</evidence>
<evidence type="ECO:0000256" key="8">
    <source>
        <dbReference type="ARBA" id="ARBA00022519"/>
    </source>
</evidence>
<evidence type="ECO:0000256" key="6">
    <source>
        <dbReference type="ARBA" id="ARBA00022448"/>
    </source>
</evidence>
<dbReference type="CDD" id="cd00211">
    <property type="entry name" value="PTS_IIA_fru"/>
    <property type="match status" value="1"/>
</dbReference>
<keyword evidence="13 18" id="KW-0812">Transmembrane</keyword>
<feature type="domain" description="PTS EIIA type-2" evidence="19">
    <location>
        <begin position="494"/>
        <end position="632"/>
    </location>
</feature>
<dbReference type="PANTHER" id="PTHR30181:SF2">
    <property type="entry name" value="PTS SYSTEM MANNITOL-SPECIFIC EIICBA COMPONENT"/>
    <property type="match status" value="1"/>
</dbReference>
<dbReference type="InterPro" id="IPR036095">
    <property type="entry name" value="PTS_EIIB-like_sf"/>
</dbReference>
<evidence type="ECO:0000259" key="20">
    <source>
        <dbReference type="PROSITE" id="PS51099"/>
    </source>
</evidence>
<feature type="transmembrane region" description="Helical" evidence="18">
    <location>
        <begin position="34"/>
        <end position="52"/>
    </location>
</feature>
<dbReference type="EMBL" id="SOBG01000013">
    <property type="protein sequence ID" value="TDT66992.1"/>
    <property type="molecule type" value="Genomic_DNA"/>
</dbReference>
<dbReference type="Pfam" id="PF00359">
    <property type="entry name" value="PTS_EIIA_2"/>
    <property type="match status" value="1"/>
</dbReference>
<comment type="catalytic activity">
    <reaction evidence="1">
        <text>D-mannitol(out) + N(pros)-phospho-L-histidyl-[protein] = D-mannitol 1-phosphate(in) + L-histidyl-[protein]</text>
        <dbReference type="Rhea" id="RHEA:33363"/>
        <dbReference type="Rhea" id="RHEA-COMP:9745"/>
        <dbReference type="Rhea" id="RHEA-COMP:9746"/>
        <dbReference type="ChEBI" id="CHEBI:16899"/>
        <dbReference type="ChEBI" id="CHEBI:29979"/>
        <dbReference type="ChEBI" id="CHEBI:61381"/>
        <dbReference type="ChEBI" id="CHEBI:64837"/>
        <dbReference type="EC" id="2.7.1.197"/>
    </reaction>
</comment>
<dbReference type="SUPFAM" id="SSF52794">
    <property type="entry name" value="PTS system IIB component-like"/>
    <property type="match status" value="1"/>
</dbReference>
<dbReference type="InterPro" id="IPR004718">
    <property type="entry name" value="PTS_IIC_mtl"/>
</dbReference>
<accession>A0AA46DWW6</accession>
<keyword evidence="10" id="KW-0762">Sugar transport</keyword>
<evidence type="ECO:0000256" key="2">
    <source>
        <dbReference type="ARBA" id="ARBA00004429"/>
    </source>
</evidence>
<dbReference type="GO" id="GO:0022872">
    <property type="term" value="F:protein-N(PI)-phosphohistidine-mannitol phosphotransferase system transmembrane transporter activity"/>
    <property type="evidence" value="ECO:0007669"/>
    <property type="project" value="InterPro"/>
</dbReference>
<evidence type="ECO:0000256" key="17">
    <source>
        <dbReference type="ARBA" id="ARBA00030684"/>
    </source>
</evidence>
<keyword evidence="15 18" id="KW-1133">Transmembrane helix</keyword>
<evidence type="ECO:0000256" key="9">
    <source>
        <dbReference type="ARBA" id="ARBA00022553"/>
    </source>
</evidence>
<gene>
    <name evidence="22" type="ORF">EV215_2086</name>
</gene>
<name>A0AA46DWW6_9FUSO</name>
<dbReference type="InterPro" id="IPR003352">
    <property type="entry name" value="PTS_EIIC"/>
</dbReference>
<keyword evidence="8" id="KW-0997">Cell inner membrane</keyword>
<dbReference type="PROSITE" id="PS51104">
    <property type="entry name" value="PTS_EIIC_TYPE_2"/>
    <property type="match status" value="1"/>
</dbReference>
<feature type="transmembrane region" description="Helical" evidence="18">
    <location>
        <begin position="223"/>
        <end position="244"/>
    </location>
</feature>
<protein>
    <recommendedName>
        <fullName evidence="5">PTS system mannitol-specific EIICBA component</fullName>
        <ecNumber evidence="4">2.7.1.197</ecNumber>
    </recommendedName>
    <alternativeName>
        <fullName evidence="17">EIICBA-Mtl</fullName>
    </alternativeName>
</protein>
<feature type="transmembrane region" description="Helical" evidence="18">
    <location>
        <begin position="58"/>
        <end position="76"/>
    </location>
</feature>
<evidence type="ECO:0000256" key="1">
    <source>
        <dbReference type="ARBA" id="ARBA00001655"/>
    </source>
</evidence>
<dbReference type="Pfam" id="PF02302">
    <property type="entry name" value="PTS_IIB"/>
    <property type="match status" value="1"/>
</dbReference>
<dbReference type="Pfam" id="PF02378">
    <property type="entry name" value="PTS_EIIC"/>
    <property type="match status" value="1"/>
</dbReference>
<dbReference type="GO" id="GO:0090563">
    <property type="term" value="F:protein-phosphocysteine-sugar phosphotransferase activity"/>
    <property type="evidence" value="ECO:0007669"/>
    <property type="project" value="TreeGrafter"/>
</dbReference>
<feature type="domain" description="PTS EIIB type-2" evidence="20">
    <location>
        <begin position="383"/>
        <end position="477"/>
    </location>
</feature>
<keyword evidence="23" id="KW-1185">Reference proteome</keyword>
<feature type="transmembrane region" description="Helical" evidence="18">
    <location>
        <begin position="269"/>
        <end position="288"/>
    </location>
</feature>
<sequence length="632" mass="67314">MSQSNLSENLGEQNLKVKVQAFGRFLSSMVMPNIGAFIAWGLITALFIPVGWMPNATLSKLVGPMITYLLPLLIGYTGGKVIGGERGAVVGAIATSGVIIGTNIPMFMGAMIAGPVGGYCIKKFDEAIQGKIKAGFEMLVNNFSSGIIGMILALFFFKVMGPAVEVASTGLGNAVQVLVKMNLLPLTSILVEPAKILFLNNAINHGVFTPLGVQQSTEIGKSLFFFIEANPGPGLGILLAYWFFGKGSAKESAPGAIIIHFLGGIHEIYFPYVLMNPLLIIAAILGGMSGVFTNVILKGGLIAPAAPGSIFAALAMTPKDGFLATISAVVVAAAVSFFVGIIILNKEGQAEEDLEAAEVKMKAMKNKPSTSANNSLDAVTGVSRIVVACDAGMGSSAMGASLLRKKVKNAGLNIDVTNLAINNLTEDIDIVITHKDLTPRAKTVVKSPIHMSISNFMDGDFYDNLVEELKKKQINKGTVKIETKANDRDEAKSDILVKEGITLGLPSISKIEAIKEIGIKMANMGYVAKDYYKYMLEREEKSSVYIGNGVAIPHGTLEGKAEVLKTGIVINQYPEGIDFDGEKAYLLIGIAGKNNEHIDIISNIADIIEDEDKVVELGKTKNIDDIYNSFII</sequence>
<keyword evidence="16 18" id="KW-0472">Membrane</keyword>
<evidence type="ECO:0000256" key="5">
    <source>
        <dbReference type="ARBA" id="ARBA00015039"/>
    </source>
</evidence>
<dbReference type="PANTHER" id="PTHR30181">
    <property type="entry name" value="MANNITOL PERMEASE IIC COMPONENT"/>
    <property type="match status" value="1"/>
</dbReference>
<dbReference type="NCBIfam" id="NF011663">
    <property type="entry name" value="PRK15083.1"/>
    <property type="match status" value="1"/>
</dbReference>
<feature type="domain" description="PTS EIIC type-2" evidence="21">
    <location>
        <begin position="22"/>
        <end position="353"/>
    </location>
</feature>
<evidence type="ECO:0000256" key="16">
    <source>
        <dbReference type="ARBA" id="ARBA00023136"/>
    </source>
</evidence>
<dbReference type="InterPro" id="IPR013011">
    <property type="entry name" value="PTS_EIIB_2"/>
</dbReference>
<evidence type="ECO:0000256" key="11">
    <source>
        <dbReference type="ARBA" id="ARBA00022679"/>
    </source>
</evidence>
<keyword evidence="9" id="KW-0597">Phosphoprotein</keyword>
<dbReference type="Gene3D" id="3.40.50.2300">
    <property type="match status" value="1"/>
</dbReference>
<dbReference type="InterPro" id="IPR050893">
    <property type="entry name" value="Sugar_PTS"/>
</dbReference>
<dbReference type="GO" id="GO:0016301">
    <property type="term" value="F:kinase activity"/>
    <property type="evidence" value="ECO:0007669"/>
    <property type="project" value="UniProtKB-KW"/>
</dbReference>
<dbReference type="InterPro" id="IPR013014">
    <property type="entry name" value="PTS_EIIC_2"/>
</dbReference>
<dbReference type="CDD" id="cd05567">
    <property type="entry name" value="PTS_IIB_mannitol"/>
    <property type="match status" value="1"/>
</dbReference>
<dbReference type="GO" id="GO:0005886">
    <property type="term" value="C:plasma membrane"/>
    <property type="evidence" value="ECO:0007669"/>
    <property type="project" value="UniProtKB-SubCell"/>
</dbReference>
<comment type="caution">
    <text evidence="22">The sequence shown here is derived from an EMBL/GenBank/DDBJ whole genome shotgun (WGS) entry which is preliminary data.</text>
</comment>
<keyword evidence="12" id="KW-0598">Phosphotransferase system</keyword>
<keyword evidence="11" id="KW-0808">Transferase</keyword>
<dbReference type="InterPro" id="IPR029503">
    <property type="entry name" value="PTS_EIIB_mannitol"/>
</dbReference>
<dbReference type="EC" id="2.7.1.197" evidence="4"/>
<organism evidence="22 23">
    <name type="scientific">Hypnocyclicus thermotrophus</name>
    <dbReference type="NCBI Taxonomy" id="1627895"/>
    <lineage>
        <taxon>Bacteria</taxon>
        <taxon>Fusobacteriati</taxon>
        <taxon>Fusobacteriota</taxon>
        <taxon>Fusobacteriia</taxon>
        <taxon>Fusobacteriales</taxon>
        <taxon>Fusobacteriaceae</taxon>
        <taxon>Hypnocyclicus</taxon>
    </lineage>
</organism>
<dbReference type="RefSeq" id="WP_134113930.1">
    <property type="nucleotide sequence ID" value="NZ_SOBG01000013.1"/>
</dbReference>
<evidence type="ECO:0000259" key="19">
    <source>
        <dbReference type="PROSITE" id="PS51094"/>
    </source>
</evidence>
<dbReference type="InterPro" id="IPR002178">
    <property type="entry name" value="PTS_EIIA_type-2_dom"/>
</dbReference>
<dbReference type="NCBIfam" id="TIGR00851">
    <property type="entry name" value="mtlA"/>
    <property type="match status" value="1"/>
</dbReference>
<evidence type="ECO:0000256" key="14">
    <source>
        <dbReference type="ARBA" id="ARBA00022777"/>
    </source>
</evidence>
<proteinExistence type="predicted"/>
<evidence type="ECO:0000313" key="22">
    <source>
        <dbReference type="EMBL" id="TDT66992.1"/>
    </source>
</evidence>
<comment type="subcellular location">
    <subcellularLocation>
        <location evidence="2">Cell inner membrane</location>
        <topology evidence="2">Multi-pass membrane protein</topology>
    </subcellularLocation>
</comment>
<evidence type="ECO:0000256" key="15">
    <source>
        <dbReference type="ARBA" id="ARBA00022989"/>
    </source>
</evidence>
<feature type="transmembrane region" description="Helical" evidence="18">
    <location>
        <begin position="134"/>
        <end position="157"/>
    </location>
</feature>
<keyword evidence="7" id="KW-1003">Cell membrane</keyword>
<dbReference type="Gene3D" id="3.40.930.10">
    <property type="entry name" value="Mannitol-specific EII, Chain A"/>
    <property type="match status" value="1"/>
</dbReference>
<dbReference type="SUPFAM" id="SSF55804">
    <property type="entry name" value="Phoshotransferase/anion transport protein"/>
    <property type="match status" value="1"/>
</dbReference>
<evidence type="ECO:0000259" key="21">
    <source>
        <dbReference type="PROSITE" id="PS51104"/>
    </source>
</evidence>
<evidence type="ECO:0000256" key="18">
    <source>
        <dbReference type="SAM" id="Phobius"/>
    </source>
</evidence>
<dbReference type="PROSITE" id="PS00372">
    <property type="entry name" value="PTS_EIIA_TYPE_2_HIS"/>
    <property type="match status" value="1"/>
</dbReference>
<feature type="transmembrane region" description="Helical" evidence="18">
    <location>
        <begin position="295"/>
        <end position="316"/>
    </location>
</feature>
<dbReference type="Proteomes" id="UP000294678">
    <property type="component" value="Unassembled WGS sequence"/>
</dbReference>
<feature type="transmembrane region" description="Helical" evidence="18">
    <location>
        <begin position="322"/>
        <end position="344"/>
    </location>
</feature>
<dbReference type="InterPro" id="IPR003501">
    <property type="entry name" value="PTS_EIIB_2/3"/>
</dbReference>
<reference evidence="22 23" key="1">
    <citation type="submission" date="2019-03" db="EMBL/GenBank/DDBJ databases">
        <title>Genomic Encyclopedia of Type Strains, Phase IV (KMG-IV): sequencing the most valuable type-strain genomes for metagenomic binning, comparative biology and taxonomic classification.</title>
        <authorList>
            <person name="Goeker M."/>
        </authorList>
    </citation>
    <scope>NUCLEOTIDE SEQUENCE [LARGE SCALE GENOMIC DNA]</scope>
    <source>
        <strain evidence="22 23">DSM 100055</strain>
    </source>
</reference>
<comment type="subunit">
    <text evidence="3">Homodimer.</text>
</comment>
<evidence type="ECO:0000256" key="10">
    <source>
        <dbReference type="ARBA" id="ARBA00022597"/>
    </source>
</evidence>
<dbReference type="AlphaFoldDB" id="A0AA46DWW6"/>